<name>A0A5B2TZ63_9FLAO</name>
<evidence type="ECO:0000313" key="1">
    <source>
        <dbReference type="EMBL" id="KAA2219816.1"/>
    </source>
</evidence>
<dbReference type="AlphaFoldDB" id="A0A5B2TZ63"/>
<evidence type="ECO:0000313" key="2">
    <source>
        <dbReference type="Proteomes" id="UP000323188"/>
    </source>
</evidence>
<dbReference type="RefSeq" id="WP_154918277.1">
    <property type="nucleotide sequence ID" value="NZ_VUOE01000001.1"/>
</dbReference>
<protein>
    <submittedName>
        <fullName evidence="1">Flavin mononucleotide-binding protein</fullName>
    </submittedName>
</protein>
<dbReference type="Proteomes" id="UP000323188">
    <property type="component" value="Unassembled WGS sequence"/>
</dbReference>
<dbReference type="SUPFAM" id="SSF50475">
    <property type="entry name" value="FMN-binding split barrel"/>
    <property type="match status" value="1"/>
</dbReference>
<dbReference type="Pfam" id="PF12900">
    <property type="entry name" value="Pyridox_ox_2"/>
    <property type="match status" value="1"/>
</dbReference>
<organism evidence="1 2">
    <name type="scientific">Maribacter flavus</name>
    <dbReference type="NCBI Taxonomy" id="1658664"/>
    <lineage>
        <taxon>Bacteria</taxon>
        <taxon>Pseudomonadati</taxon>
        <taxon>Bacteroidota</taxon>
        <taxon>Flavobacteriia</taxon>
        <taxon>Flavobacteriales</taxon>
        <taxon>Flavobacteriaceae</taxon>
        <taxon>Maribacter</taxon>
    </lineage>
</organism>
<dbReference type="EMBL" id="VUOE01000001">
    <property type="protein sequence ID" value="KAA2219816.1"/>
    <property type="molecule type" value="Genomic_DNA"/>
</dbReference>
<dbReference type="InterPro" id="IPR012349">
    <property type="entry name" value="Split_barrel_FMN-bd"/>
</dbReference>
<accession>A0A5B2TZ63</accession>
<dbReference type="InterPro" id="IPR024747">
    <property type="entry name" value="Pyridox_Oxase-rel"/>
</dbReference>
<proteinExistence type="predicted"/>
<dbReference type="Gene3D" id="2.30.110.10">
    <property type="entry name" value="Electron Transport, Fmn-binding Protein, Chain A"/>
    <property type="match status" value="1"/>
</dbReference>
<gene>
    <name evidence="1" type="ORF">F0361_09570</name>
</gene>
<reference evidence="1 2" key="1">
    <citation type="submission" date="2019-09" db="EMBL/GenBank/DDBJ databases">
        <authorList>
            <person name="Khan S.A."/>
            <person name="Jeon C.O."/>
            <person name="Chun B.H."/>
            <person name="Jeong S.E."/>
        </authorList>
    </citation>
    <scope>NUCLEOTIDE SEQUENCE [LARGE SCALE GENOMIC DNA]</scope>
    <source>
        <strain evidence="1 2">KCTC 42508</strain>
    </source>
</reference>
<comment type="caution">
    <text evidence="1">The sequence shown here is derived from an EMBL/GenBank/DDBJ whole genome shotgun (WGS) entry which is preliminary data.</text>
</comment>
<sequence>MEKDKTKAMRRNLEPTENLQILSSNYIGNLAYISGTSPYIVPMTYYYDRESHTITSYSSEGHKIAAMRKNTTIALMVSQINSVANWQTVQVHGTFQELKGIDAKHMLHAFSEGIKNILSRTKGMESEYISEFSAKIESEGSPIVFRINIHEITGKKRES</sequence>